<feature type="region of interest" description="Disordered" evidence="1">
    <location>
        <begin position="1"/>
        <end position="85"/>
    </location>
</feature>
<evidence type="ECO:0000313" key="3">
    <source>
        <dbReference type="Proteomes" id="UP000242519"/>
    </source>
</evidence>
<organism evidence="2 3">
    <name type="scientific">Diplocarpon coronariae</name>
    <dbReference type="NCBI Taxonomy" id="2795749"/>
    <lineage>
        <taxon>Eukaryota</taxon>
        <taxon>Fungi</taxon>
        <taxon>Dikarya</taxon>
        <taxon>Ascomycota</taxon>
        <taxon>Pezizomycotina</taxon>
        <taxon>Leotiomycetes</taxon>
        <taxon>Helotiales</taxon>
        <taxon>Drepanopezizaceae</taxon>
        <taxon>Diplocarpon</taxon>
    </lineage>
</organism>
<evidence type="ECO:0000256" key="1">
    <source>
        <dbReference type="SAM" id="MobiDB-lite"/>
    </source>
</evidence>
<dbReference type="InParanoid" id="A0A218Z6C7"/>
<dbReference type="CDD" id="cd20557">
    <property type="entry name" value="CYCLIN_ScPCL1-like"/>
    <property type="match status" value="1"/>
</dbReference>
<dbReference type="AlphaFoldDB" id="A0A218Z6C7"/>
<dbReference type="OrthoDB" id="3877279at2759"/>
<dbReference type="EMBL" id="MZNU01000176">
    <property type="protein sequence ID" value="OWP03548.1"/>
    <property type="molecule type" value="Genomic_DNA"/>
</dbReference>
<sequence length="358" mass="39267">MLTKSHLKRESSSKTVDESSTPPMVTRPRSSPASSLDEEYFAQTYVPLSSLPTPPTSSRWSSSSSSSSSRQQSPESYCSAGETLDPEMLGPARHLTNLIPSSTSLLTPSVPVVHALLTRTALPLETLALAVCILDSLNARFALQWRQGCPLAMVPLPQIDQRIPEQHIDSIPPELIVLSALILAVKFLDDRQQRTSEYAAEWGRDAWTCAQINVTQRVLLENLGYKLLSLWQEDIILDALEDMRRAGRQYEPEPSIYDEEENWHAGAGSDAFGLGLGPRGDIHAGKALVGLGAQLTPVETPGPRVGSGQGSRDAGEETRRSFAGREGVWDGFLQMPDRKRAGREPFPLHMEPRMAFGV</sequence>
<feature type="compositionally biased region" description="Basic and acidic residues" evidence="1">
    <location>
        <begin position="8"/>
        <end position="17"/>
    </location>
</feature>
<comment type="caution">
    <text evidence="2">The sequence shown here is derived from an EMBL/GenBank/DDBJ whole genome shotgun (WGS) entry which is preliminary data.</text>
</comment>
<protein>
    <recommendedName>
        <fullName evidence="4">Cyclin N-terminal domain-containing protein</fullName>
    </recommendedName>
</protein>
<gene>
    <name evidence="2" type="ORF">B2J93_7566</name>
</gene>
<dbReference type="Proteomes" id="UP000242519">
    <property type="component" value="Unassembled WGS sequence"/>
</dbReference>
<reference evidence="2 3" key="1">
    <citation type="submission" date="2017-04" db="EMBL/GenBank/DDBJ databases">
        <title>Draft genome sequence of Marssonina coronaria NL1: causal agent of apple blotch.</title>
        <authorList>
            <person name="Cheng Q."/>
        </authorList>
    </citation>
    <scope>NUCLEOTIDE SEQUENCE [LARGE SCALE GENOMIC DNA]</scope>
    <source>
        <strain evidence="2 3">NL1</strain>
    </source>
</reference>
<dbReference type="Gene3D" id="1.10.472.10">
    <property type="entry name" value="Cyclin-like"/>
    <property type="match status" value="1"/>
</dbReference>
<name>A0A218Z6C7_9HELO</name>
<proteinExistence type="predicted"/>
<evidence type="ECO:0008006" key="4">
    <source>
        <dbReference type="Google" id="ProtNLM"/>
    </source>
</evidence>
<accession>A0A218Z6C7</accession>
<dbReference type="InterPro" id="IPR036915">
    <property type="entry name" value="Cyclin-like_sf"/>
</dbReference>
<keyword evidence="3" id="KW-1185">Reference proteome</keyword>
<feature type="compositionally biased region" description="Low complexity" evidence="1">
    <location>
        <begin position="47"/>
        <end position="76"/>
    </location>
</feature>
<feature type="compositionally biased region" description="Polar residues" evidence="1">
    <location>
        <begin position="18"/>
        <end position="34"/>
    </location>
</feature>
<dbReference type="SUPFAM" id="SSF47954">
    <property type="entry name" value="Cyclin-like"/>
    <property type="match status" value="1"/>
</dbReference>
<evidence type="ECO:0000313" key="2">
    <source>
        <dbReference type="EMBL" id="OWP03548.1"/>
    </source>
</evidence>
<feature type="region of interest" description="Disordered" evidence="1">
    <location>
        <begin position="297"/>
        <end position="322"/>
    </location>
</feature>